<dbReference type="InterPro" id="IPR011021">
    <property type="entry name" value="Arrestin-like_N"/>
</dbReference>
<dbReference type="GO" id="GO:0015031">
    <property type="term" value="P:protein transport"/>
    <property type="evidence" value="ECO:0007669"/>
    <property type="project" value="TreeGrafter"/>
</dbReference>
<dbReference type="OrthoDB" id="7785529at2759"/>
<feature type="domain" description="Arrestin C-terminal-like" evidence="1">
    <location>
        <begin position="212"/>
        <end position="345"/>
    </location>
</feature>
<dbReference type="GO" id="GO:0005737">
    <property type="term" value="C:cytoplasm"/>
    <property type="evidence" value="ECO:0007669"/>
    <property type="project" value="TreeGrafter"/>
</dbReference>
<organism evidence="2 3">
    <name type="scientific">Phytophthora pseudosyringae</name>
    <dbReference type="NCBI Taxonomy" id="221518"/>
    <lineage>
        <taxon>Eukaryota</taxon>
        <taxon>Sar</taxon>
        <taxon>Stramenopiles</taxon>
        <taxon>Oomycota</taxon>
        <taxon>Peronosporomycetes</taxon>
        <taxon>Peronosporales</taxon>
        <taxon>Peronosporaceae</taxon>
        <taxon>Phytophthora</taxon>
    </lineage>
</organism>
<dbReference type="Pfam" id="PF00339">
    <property type="entry name" value="Arrestin_N"/>
    <property type="match status" value="1"/>
</dbReference>
<accession>A0A8T1V659</accession>
<dbReference type="Pfam" id="PF02752">
    <property type="entry name" value="Arrestin_C"/>
    <property type="match status" value="1"/>
</dbReference>
<evidence type="ECO:0000313" key="3">
    <source>
        <dbReference type="Proteomes" id="UP000694044"/>
    </source>
</evidence>
<evidence type="ECO:0000313" key="2">
    <source>
        <dbReference type="EMBL" id="KAG7376742.1"/>
    </source>
</evidence>
<comment type="caution">
    <text evidence="2">The sequence shown here is derived from an EMBL/GenBank/DDBJ whole genome shotgun (WGS) entry which is preliminary data.</text>
</comment>
<proteinExistence type="predicted"/>
<dbReference type="EMBL" id="JAGDFM010000629">
    <property type="protein sequence ID" value="KAG7376742.1"/>
    <property type="molecule type" value="Genomic_DNA"/>
</dbReference>
<name>A0A8T1V659_9STRA</name>
<dbReference type="Proteomes" id="UP000694044">
    <property type="component" value="Unassembled WGS sequence"/>
</dbReference>
<dbReference type="InterPro" id="IPR011022">
    <property type="entry name" value="Arrestin_C-like"/>
</dbReference>
<evidence type="ECO:0000259" key="1">
    <source>
        <dbReference type="SMART" id="SM01017"/>
    </source>
</evidence>
<protein>
    <recommendedName>
        <fullName evidence="1">Arrestin C-terminal-like domain-containing protein</fullName>
    </recommendedName>
</protein>
<dbReference type="PANTHER" id="PTHR11188:SF17">
    <property type="entry name" value="FI21816P1"/>
    <property type="match status" value="1"/>
</dbReference>
<sequence length="360" mass="40062">MGKQGKAFGFGDKGKIGVTVDKPSYIAGELVVGTIYVDIHSSIECDGKKAFRSRWRWRPSTDRMNVHAALVLKVVGKEKVEFTHVRHETRDGETIAHRDQVELDNEFFKQKLVIFATSGRNYAPGRYSYPFEYQLPAELPGSFHINGYSQGDIEKLSAKIKYKFKTTLDVDGFFASDLKVDCDLVVHERNFKELVASEDSTAQDVKFLCCFSRGTCQLAVAMDKSVYLPGETAQIQCNIANGSTVEITAMRCKLYQDITVKLAKEGSYRTFTKLMYESAFPGVPPGASLSQPQPLPLVSMHSSALQPSTKSDLIACAYRIDVECDIPWCPDVRLHLPVSILAPELANPSDSWVLEPAKDV</sequence>
<gene>
    <name evidence="2" type="ORF">PHYPSEUDO_012800</name>
</gene>
<dbReference type="SMART" id="SM01017">
    <property type="entry name" value="Arrestin_C"/>
    <property type="match status" value="1"/>
</dbReference>
<dbReference type="PANTHER" id="PTHR11188">
    <property type="entry name" value="ARRESTIN DOMAIN CONTAINING PROTEIN"/>
    <property type="match status" value="1"/>
</dbReference>
<dbReference type="InterPro" id="IPR050357">
    <property type="entry name" value="Arrestin_domain-protein"/>
</dbReference>
<reference evidence="2" key="1">
    <citation type="submission" date="2021-02" db="EMBL/GenBank/DDBJ databases">
        <authorList>
            <person name="Palmer J.M."/>
        </authorList>
    </citation>
    <scope>NUCLEOTIDE SEQUENCE</scope>
    <source>
        <strain evidence="2">SCRP734</strain>
    </source>
</reference>
<dbReference type="AlphaFoldDB" id="A0A8T1V659"/>
<keyword evidence="3" id="KW-1185">Reference proteome</keyword>